<organism evidence="1 2">
    <name type="scientific">Photobacterium toruni</name>
    <dbReference type="NCBI Taxonomy" id="1935446"/>
    <lineage>
        <taxon>Bacteria</taxon>
        <taxon>Pseudomonadati</taxon>
        <taxon>Pseudomonadota</taxon>
        <taxon>Gammaproteobacteria</taxon>
        <taxon>Vibrionales</taxon>
        <taxon>Vibrionaceae</taxon>
        <taxon>Photobacterium</taxon>
    </lineage>
</organism>
<gene>
    <name evidence="1" type="ORF">VXS06_14835</name>
</gene>
<evidence type="ECO:0000313" key="1">
    <source>
        <dbReference type="EMBL" id="MEC6833041.1"/>
    </source>
</evidence>
<reference evidence="1 2" key="1">
    <citation type="submission" date="2024-01" db="EMBL/GenBank/DDBJ databases">
        <title>Active colonisers of the gastrointestinal tract of Atlantic salmon farmed in a warm water region.</title>
        <authorList>
            <person name="Bowman J.P."/>
        </authorList>
    </citation>
    <scope>NUCLEOTIDE SEQUENCE [LARGE SCALE GENOMIC DNA]</scope>
    <source>
        <strain evidence="1 2">S3MW1</strain>
    </source>
</reference>
<sequence>MSKKGVLRTVTDRFCLFNDGRNLGGNKRNYITSSVKSMFESAQTKELLRLKEAIGFYGHKARERANKLFVGESEIIYIDGKPVAVENIPANRTIDISIDEETGIVTHTQEILDTPAGAIVNALIESRQGGWSWATSGRDGQTASYANTFAGVDYVLQPNYLSLDHPSMMMESVTDRDTVMLEAMNRIGVDESSTQKVMAIGDSSGFLIEQVTNLEQQNMYLESLVSVREGNVAVAERKLAMLIDSVEQSLPIFLSDEQKSAIHSLKSENDINVVQSMFESIGRINFGNLPINSHKGQTTATVQAPKVDNMVQFGSHKVFK</sequence>
<keyword evidence="2" id="KW-1185">Reference proteome</keyword>
<dbReference type="EMBL" id="JAYXUG010000013">
    <property type="protein sequence ID" value="MEC6833041.1"/>
    <property type="molecule type" value="Genomic_DNA"/>
</dbReference>
<dbReference type="Proteomes" id="UP001306119">
    <property type="component" value="Unassembled WGS sequence"/>
</dbReference>
<name>A0ABU6L9Q1_9GAMM</name>
<comment type="caution">
    <text evidence="1">The sequence shown here is derived from an EMBL/GenBank/DDBJ whole genome shotgun (WGS) entry which is preliminary data.</text>
</comment>
<protein>
    <submittedName>
        <fullName evidence="1">Head processing protein</fullName>
    </submittedName>
</protein>
<evidence type="ECO:0000313" key="2">
    <source>
        <dbReference type="Proteomes" id="UP001306119"/>
    </source>
</evidence>
<dbReference type="RefSeq" id="WP_327775341.1">
    <property type="nucleotide sequence ID" value="NZ_JAYXUG010000013.1"/>
</dbReference>
<proteinExistence type="predicted"/>
<accession>A0ABU6L9Q1</accession>